<gene>
    <name evidence="2" type="ORF">ANN_00825</name>
</gene>
<sequence>MPEVLVMAVEALVPLRHKAVNGWIVKFPGLRCEPVPHVLLDVVVRGDQKWRNRRERGLDCMKGDRKPPGLYLNFCKTALIVLAIWGLALSFALRAFLGEQKWRNRRERGDQKWRNRRLAREHVTTVNAQRYSQTLTTLRQAIKSKRPDKITPGVILLHDNARLNTANTITAIMQKIKWEVLGHPPYSPDLSPCDDAIFGPLKCL</sequence>
<dbReference type="EMBL" id="JAJSOF020000003">
    <property type="protein sequence ID" value="KAJ4449426.1"/>
    <property type="molecule type" value="Genomic_DNA"/>
</dbReference>
<comment type="caution">
    <text evidence="2">The sequence shown here is derived from an EMBL/GenBank/DDBJ whole genome shotgun (WGS) entry which is preliminary data.</text>
</comment>
<evidence type="ECO:0000256" key="1">
    <source>
        <dbReference type="SAM" id="Phobius"/>
    </source>
</evidence>
<evidence type="ECO:0000313" key="3">
    <source>
        <dbReference type="Proteomes" id="UP001148838"/>
    </source>
</evidence>
<accession>A0ABQ8TRV2</accession>
<reference evidence="2 3" key="1">
    <citation type="journal article" date="2022" name="Allergy">
        <title>Genome assembly and annotation of Periplaneta americana reveal a comprehensive cockroach allergen profile.</title>
        <authorList>
            <person name="Wang L."/>
            <person name="Xiong Q."/>
            <person name="Saelim N."/>
            <person name="Wang L."/>
            <person name="Nong W."/>
            <person name="Wan A.T."/>
            <person name="Shi M."/>
            <person name="Liu X."/>
            <person name="Cao Q."/>
            <person name="Hui J.H.L."/>
            <person name="Sookrung N."/>
            <person name="Leung T.F."/>
            <person name="Tungtrongchitr A."/>
            <person name="Tsui S.K.W."/>
        </authorList>
    </citation>
    <scope>NUCLEOTIDE SEQUENCE [LARGE SCALE GENOMIC DNA]</scope>
    <source>
        <strain evidence="2">PWHHKU_190912</strain>
    </source>
</reference>
<keyword evidence="1" id="KW-0812">Transmembrane</keyword>
<feature type="transmembrane region" description="Helical" evidence="1">
    <location>
        <begin position="77"/>
        <end position="97"/>
    </location>
</feature>
<dbReference type="InterPro" id="IPR036397">
    <property type="entry name" value="RNaseH_sf"/>
</dbReference>
<dbReference type="PANTHER" id="PTHR46060">
    <property type="entry name" value="MARINER MOS1 TRANSPOSASE-LIKE PROTEIN"/>
    <property type="match status" value="1"/>
</dbReference>
<name>A0ABQ8TRV2_PERAM</name>
<dbReference type="PANTHER" id="PTHR46060:SF1">
    <property type="entry name" value="MARINER MOS1 TRANSPOSASE-LIKE PROTEIN"/>
    <property type="match status" value="1"/>
</dbReference>
<evidence type="ECO:0000313" key="2">
    <source>
        <dbReference type="EMBL" id="KAJ4449426.1"/>
    </source>
</evidence>
<protein>
    <recommendedName>
        <fullName evidence="4">Tc1-like transposase DDE domain-containing protein</fullName>
    </recommendedName>
</protein>
<dbReference type="Gene3D" id="3.30.420.10">
    <property type="entry name" value="Ribonuclease H-like superfamily/Ribonuclease H"/>
    <property type="match status" value="1"/>
</dbReference>
<keyword evidence="1" id="KW-0472">Membrane</keyword>
<keyword evidence="1" id="KW-1133">Transmembrane helix</keyword>
<organism evidence="2 3">
    <name type="scientific">Periplaneta americana</name>
    <name type="common">American cockroach</name>
    <name type="synonym">Blatta americana</name>
    <dbReference type="NCBI Taxonomy" id="6978"/>
    <lineage>
        <taxon>Eukaryota</taxon>
        <taxon>Metazoa</taxon>
        <taxon>Ecdysozoa</taxon>
        <taxon>Arthropoda</taxon>
        <taxon>Hexapoda</taxon>
        <taxon>Insecta</taxon>
        <taxon>Pterygota</taxon>
        <taxon>Neoptera</taxon>
        <taxon>Polyneoptera</taxon>
        <taxon>Dictyoptera</taxon>
        <taxon>Blattodea</taxon>
        <taxon>Blattoidea</taxon>
        <taxon>Blattidae</taxon>
        <taxon>Blattinae</taxon>
        <taxon>Periplaneta</taxon>
    </lineage>
</organism>
<dbReference type="InterPro" id="IPR052709">
    <property type="entry name" value="Transposase-MT_Hybrid"/>
</dbReference>
<dbReference type="Proteomes" id="UP001148838">
    <property type="component" value="Unassembled WGS sequence"/>
</dbReference>
<proteinExistence type="predicted"/>
<evidence type="ECO:0008006" key="4">
    <source>
        <dbReference type="Google" id="ProtNLM"/>
    </source>
</evidence>
<keyword evidence="3" id="KW-1185">Reference proteome</keyword>